<dbReference type="PRINTS" id="PR00411">
    <property type="entry name" value="PNDRDTASEI"/>
</dbReference>
<keyword evidence="4" id="KW-0274">FAD</keyword>
<dbReference type="InterPro" id="IPR004099">
    <property type="entry name" value="Pyr_nucl-diS_OxRdtase_dimer"/>
</dbReference>
<dbReference type="Proteomes" id="UP000051645">
    <property type="component" value="Unassembled WGS sequence"/>
</dbReference>
<keyword evidence="5" id="KW-0560">Oxidoreductase</keyword>
<evidence type="ECO:0000256" key="5">
    <source>
        <dbReference type="ARBA" id="ARBA00023002"/>
    </source>
</evidence>
<keyword evidence="12" id="KW-1185">Reference proteome</keyword>
<evidence type="ECO:0000259" key="8">
    <source>
        <dbReference type="Pfam" id="PF02852"/>
    </source>
</evidence>
<dbReference type="EMBL" id="JQAZ01000002">
    <property type="protein sequence ID" value="KRN32600.1"/>
    <property type="molecule type" value="Genomic_DNA"/>
</dbReference>
<keyword evidence="6" id="KW-0558">Oxidation</keyword>
<dbReference type="Gene3D" id="3.50.50.60">
    <property type="entry name" value="FAD/NAD(P)-binding domain"/>
    <property type="match status" value="2"/>
</dbReference>
<dbReference type="PANTHER" id="PTHR43429">
    <property type="entry name" value="PYRIDINE NUCLEOTIDE-DISULFIDE OXIDOREDUCTASE DOMAIN-CONTAINING"/>
    <property type="match status" value="1"/>
</dbReference>
<keyword evidence="11" id="KW-0575">Peroxidase</keyword>
<evidence type="ECO:0000313" key="12">
    <source>
        <dbReference type="Proteomes" id="UP000051645"/>
    </source>
</evidence>
<proteinExistence type="inferred from homology"/>
<evidence type="ECO:0000313" key="10">
    <source>
        <dbReference type="EMBL" id="KRN28990.1"/>
    </source>
</evidence>
<reference evidence="12 13" key="1">
    <citation type="journal article" date="2015" name="Genome Announc.">
        <title>Expanding the biotechnology potential of lactobacilli through comparative genomics of 213 strains and associated genera.</title>
        <authorList>
            <person name="Sun Z."/>
            <person name="Harris H.M."/>
            <person name="McCann A."/>
            <person name="Guo C."/>
            <person name="Argimon S."/>
            <person name="Zhang W."/>
            <person name="Yang X."/>
            <person name="Jeffery I.B."/>
            <person name="Cooney J.C."/>
            <person name="Kagawa T.F."/>
            <person name="Liu W."/>
            <person name="Song Y."/>
            <person name="Salvetti E."/>
            <person name="Wrobel A."/>
            <person name="Rasinkangas P."/>
            <person name="Parkhill J."/>
            <person name="Rea M.C."/>
            <person name="O'Sullivan O."/>
            <person name="Ritari J."/>
            <person name="Douillard F.P."/>
            <person name="Paul Ross R."/>
            <person name="Yang R."/>
            <person name="Briner A.E."/>
            <person name="Felis G.E."/>
            <person name="de Vos W.M."/>
            <person name="Barrangou R."/>
            <person name="Klaenhammer T.R."/>
            <person name="Caufield P.W."/>
            <person name="Cui Y."/>
            <person name="Zhang H."/>
            <person name="O'Toole P.W."/>
        </authorList>
    </citation>
    <scope>NUCLEOTIDE SEQUENCE [LARGE SCALE GENOMIC DNA]</scope>
    <source>
        <strain evidence="10 13">ATCC BAA-66</strain>
        <strain evidence="11 12">DSM 13344</strain>
    </source>
</reference>
<feature type="domain" description="Pyridine nucleotide-disulphide oxidoreductase dimerisation" evidence="8">
    <location>
        <begin position="332"/>
        <end position="435"/>
    </location>
</feature>
<dbReference type="STRING" id="81857.IV38_GL001203"/>
<comment type="cofactor">
    <cofactor evidence="1">
        <name>FAD</name>
        <dbReference type="ChEBI" id="CHEBI:57692"/>
    </cofactor>
</comment>
<evidence type="ECO:0000256" key="2">
    <source>
        <dbReference type="ARBA" id="ARBA00009130"/>
    </source>
</evidence>
<dbReference type="SUPFAM" id="SSF55424">
    <property type="entry name" value="FAD/NAD-linked reductases, dimerisation (C-terminal) domain"/>
    <property type="match status" value="1"/>
</dbReference>
<organism evidence="11 12">
    <name type="scientific">Lactobacillus selangorensis</name>
    <dbReference type="NCBI Taxonomy" id="81857"/>
    <lineage>
        <taxon>Bacteria</taxon>
        <taxon>Bacillati</taxon>
        <taxon>Bacillota</taxon>
        <taxon>Bacilli</taxon>
        <taxon>Lactobacillales</taxon>
        <taxon>Lactobacillaceae</taxon>
        <taxon>Lactobacillus</taxon>
    </lineage>
</organism>
<evidence type="ECO:0000256" key="4">
    <source>
        <dbReference type="ARBA" id="ARBA00022827"/>
    </source>
</evidence>
<accession>A0A0R2FWN3</accession>
<dbReference type="RefSeq" id="WP_057768864.1">
    <property type="nucleotide sequence ID" value="NZ_JQAT01000002.1"/>
</dbReference>
<dbReference type="InterPro" id="IPR016156">
    <property type="entry name" value="FAD/NAD-linked_Rdtase_dimer_sf"/>
</dbReference>
<dbReference type="SUPFAM" id="SSF51905">
    <property type="entry name" value="FAD/NAD(P)-binding domain"/>
    <property type="match status" value="1"/>
</dbReference>
<evidence type="ECO:0000313" key="11">
    <source>
        <dbReference type="EMBL" id="KRN32600.1"/>
    </source>
</evidence>
<comment type="similarity">
    <text evidence="2">Belongs to the class-III pyridine nucleotide-disulfide oxidoreductase family.</text>
</comment>
<dbReference type="Pfam" id="PF07992">
    <property type="entry name" value="Pyr_redox_2"/>
    <property type="match status" value="1"/>
</dbReference>
<protein>
    <submittedName>
        <fullName evidence="11">NADH peroxidase</fullName>
    </submittedName>
</protein>
<keyword evidence="7" id="KW-0676">Redox-active center</keyword>
<name>A0A0R2FWN3_9LACO</name>
<keyword evidence="3" id="KW-0285">Flavoprotein</keyword>
<evidence type="ECO:0000256" key="7">
    <source>
        <dbReference type="ARBA" id="ARBA00023284"/>
    </source>
</evidence>
<dbReference type="InterPro" id="IPR036188">
    <property type="entry name" value="FAD/NAD-bd_sf"/>
</dbReference>
<dbReference type="OrthoDB" id="9802028at2"/>
<dbReference type="PATRIC" id="fig|81857.3.peg.1209"/>
<evidence type="ECO:0000256" key="6">
    <source>
        <dbReference type="ARBA" id="ARBA00023097"/>
    </source>
</evidence>
<dbReference type="PANTHER" id="PTHR43429:SF1">
    <property type="entry name" value="NAD(P)H SULFUR OXIDOREDUCTASE (COA-DEPENDENT)"/>
    <property type="match status" value="1"/>
</dbReference>
<evidence type="ECO:0000256" key="1">
    <source>
        <dbReference type="ARBA" id="ARBA00001974"/>
    </source>
</evidence>
<dbReference type="Gene3D" id="3.30.390.30">
    <property type="match status" value="1"/>
</dbReference>
<sequence>MRILVVGSSHAGYEAVKTARQQYPDATVAMFEEGDKVSFLSCGIQSYLEGITDNVNKLHYASKDSLSKKGVDVYVQTQVDGLDVKNKTIHVVDLKHQQDRNESYDKLILAPGALASTLPIPGHDLKNVGVLRGRDWAIKNKEKMVDPKVKNVVIVGGGYIGIEVAEAYNKAGKNVTIIDVLPRIIPTYLDEEFTDILEDTMMTHGIKLRLGEDVQKFIGDEDGNVSEVVSNKGSYPADVVVQAVGVKPNTKWLDDSGLAMGKKGVINVDAYQRTSNPDVFAAGDATMVTYAPTDEPIYIALASNSRRQGVTAAKNLVKETVKMPSVSGTSALAMFEYKYATSGMKEADAAKSSLKTRSIFVRETLRPRFISETAGNADVYMKMTYEVGTGRILGAQLMSKHDITMSINVISVAISTHMTIDQLAMQDFFFQPNFDHPWNYLNILAQAAVKQNNEAE</sequence>
<gene>
    <name evidence="10" type="ORF">IV38_GL001203</name>
    <name evidence="11" type="ORF">IV40_GL000650</name>
</gene>
<dbReference type="EMBL" id="JQAT01000002">
    <property type="protein sequence ID" value="KRN28990.1"/>
    <property type="molecule type" value="Genomic_DNA"/>
</dbReference>
<evidence type="ECO:0000313" key="13">
    <source>
        <dbReference type="Proteomes" id="UP000051751"/>
    </source>
</evidence>
<feature type="domain" description="FAD/NAD(P)-binding" evidence="9">
    <location>
        <begin position="1"/>
        <end position="309"/>
    </location>
</feature>
<evidence type="ECO:0000256" key="3">
    <source>
        <dbReference type="ARBA" id="ARBA00022630"/>
    </source>
</evidence>
<dbReference type="Pfam" id="PF02852">
    <property type="entry name" value="Pyr_redox_dim"/>
    <property type="match status" value="1"/>
</dbReference>
<dbReference type="InterPro" id="IPR050260">
    <property type="entry name" value="FAD-bd_OxRdtase"/>
</dbReference>
<dbReference type="GO" id="GO:0004601">
    <property type="term" value="F:peroxidase activity"/>
    <property type="evidence" value="ECO:0007669"/>
    <property type="project" value="UniProtKB-KW"/>
</dbReference>
<dbReference type="Proteomes" id="UP000051751">
    <property type="component" value="Unassembled WGS sequence"/>
</dbReference>
<dbReference type="AlphaFoldDB" id="A0A0R2FWN3"/>
<dbReference type="PRINTS" id="PR00368">
    <property type="entry name" value="FADPNR"/>
</dbReference>
<comment type="caution">
    <text evidence="11">The sequence shown here is derived from an EMBL/GenBank/DDBJ whole genome shotgun (WGS) entry which is preliminary data.</text>
</comment>
<dbReference type="InterPro" id="IPR023753">
    <property type="entry name" value="FAD/NAD-binding_dom"/>
</dbReference>
<evidence type="ECO:0000259" key="9">
    <source>
        <dbReference type="Pfam" id="PF07992"/>
    </source>
</evidence>